<dbReference type="RefSeq" id="XP_024879611.1">
    <property type="nucleotide sequence ID" value="XM_025023843.1"/>
</dbReference>
<sequence>MHLYLELYKITREINSIFGVEITTSIVCYTFWLTQIFYEITNIIFINDYVKGNNKILFTVSNLIWCFYFIFKFLYINYVCERISTKANITGDLINKISYSNRDINHENISQFLLQIAQTPLKFCGIGLFQFGYKVFHDFSKYTVTILVILTQMHMDK</sequence>
<proteinExistence type="predicted"/>
<dbReference type="Proteomes" id="UP000504618">
    <property type="component" value="Unplaced"/>
</dbReference>
<dbReference type="OrthoDB" id="7549686at2759"/>
<keyword evidence="2" id="KW-1003">Cell membrane</keyword>
<evidence type="ECO:0000256" key="4">
    <source>
        <dbReference type="ARBA" id="ARBA00022989"/>
    </source>
</evidence>
<dbReference type="AlphaFoldDB" id="A0A6J1QE86"/>
<name>A0A6J1QE86_9HYME</name>
<feature type="transmembrane region" description="Helical" evidence="6">
    <location>
        <begin position="56"/>
        <end position="76"/>
    </location>
</feature>
<gene>
    <name evidence="8" type="primary">LOC112459639</name>
</gene>
<accession>A0A6J1QE86</accession>
<dbReference type="GeneID" id="112459639"/>
<comment type="subcellular location">
    <subcellularLocation>
        <location evidence="1">Cell membrane</location>
        <topology evidence="1">Multi-pass membrane protein</topology>
    </subcellularLocation>
</comment>
<evidence type="ECO:0000313" key="8">
    <source>
        <dbReference type="RefSeq" id="XP_024879611.1"/>
    </source>
</evidence>
<dbReference type="InterPro" id="IPR013604">
    <property type="entry name" value="7TM_chemorcpt"/>
</dbReference>
<dbReference type="GO" id="GO:0050909">
    <property type="term" value="P:sensory perception of taste"/>
    <property type="evidence" value="ECO:0007669"/>
    <property type="project" value="InterPro"/>
</dbReference>
<evidence type="ECO:0000256" key="1">
    <source>
        <dbReference type="ARBA" id="ARBA00004651"/>
    </source>
</evidence>
<reference evidence="8" key="1">
    <citation type="submission" date="2025-08" db="UniProtKB">
        <authorList>
            <consortium name="RefSeq"/>
        </authorList>
    </citation>
    <scope>IDENTIFICATION</scope>
    <source>
        <tissue evidence="8">Whole body</tissue>
    </source>
</reference>
<dbReference type="Pfam" id="PF08395">
    <property type="entry name" value="7tm_7"/>
    <property type="match status" value="1"/>
</dbReference>
<keyword evidence="4 6" id="KW-1133">Transmembrane helix</keyword>
<evidence type="ECO:0000313" key="7">
    <source>
        <dbReference type="Proteomes" id="UP000504618"/>
    </source>
</evidence>
<evidence type="ECO:0000256" key="5">
    <source>
        <dbReference type="ARBA" id="ARBA00023136"/>
    </source>
</evidence>
<evidence type="ECO:0000256" key="6">
    <source>
        <dbReference type="SAM" id="Phobius"/>
    </source>
</evidence>
<keyword evidence="7" id="KW-1185">Reference proteome</keyword>
<protein>
    <submittedName>
        <fullName evidence="8">Uncharacterized protein LOC112459639</fullName>
    </submittedName>
</protein>
<keyword evidence="3 6" id="KW-0812">Transmembrane</keyword>
<evidence type="ECO:0000256" key="3">
    <source>
        <dbReference type="ARBA" id="ARBA00022692"/>
    </source>
</evidence>
<keyword evidence="5 6" id="KW-0472">Membrane</keyword>
<evidence type="ECO:0000256" key="2">
    <source>
        <dbReference type="ARBA" id="ARBA00022475"/>
    </source>
</evidence>
<dbReference type="GO" id="GO:0005886">
    <property type="term" value="C:plasma membrane"/>
    <property type="evidence" value="ECO:0007669"/>
    <property type="project" value="UniProtKB-SubCell"/>
</dbReference>
<organism evidence="7 8">
    <name type="scientific">Temnothorax curvispinosus</name>
    <dbReference type="NCBI Taxonomy" id="300111"/>
    <lineage>
        <taxon>Eukaryota</taxon>
        <taxon>Metazoa</taxon>
        <taxon>Ecdysozoa</taxon>
        <taxon>Arthropoda</taxon>
        <taxon>Hexapoda</taxon>
        <taxon>Insecta</taxon>
        <taxon>Pterygota</taxon>
        <taxon>Neoptera</taxon>
        <taxon>Endopterygota</taxon>
        <taxon>Hymenoptera</taxon>
        <taxon>Apocrita</taxon>
        <taxon>Aculeata</taxon>
        <taxon>Formicoidea</taxon>
        <taxon>Formicidae</taxon>
        <taxon>Myrmicinae</taxon>
        <taxon>Temnothorax</taxon>
    </lineage>
</organism>